<comment type="cofactor">
    <cofactor evidence="1">
        <name>FAD</name>
        <dbReference type="ChEBI" id="CHEBI:57692"/>
    </cofactor>
</comment>
<dbReference type="InterPro" id="IPR027477">
    <property type="entry name" value="Succ_DH/fumarate_Rdtase_cat_sf"/>
</dbReference>
<gene>
    <name evidence="10" type="ORF">niasHT_001535</name>
</gene>
<dbReference type="PANTHER" id="PTHR43400">
    <property type="entry name" value="FUMARATE REDUCTASE"/>
    <property type="match status" value="1"/>
</dbReference>
<dbReference type="InterPro" id="IPR050315">
    <property type="entry name" value="FAD-oxidoreductase_2"/>
</dbReference>
<dbReference type="InterPro" id="IPR010960">
    <property type="entry name" value="Flavocytochrome_c"/>
</dbReference>
<proteinExistence type="predicted"/>
<evidence type="ECO:0000313" key="10">
    <source>
        <dbReference type="EMBL" id="KAL3124698.1"/>
    </source>
</evidence>
<dbReference type="AlphaFoldDB" id="A0ABD2MB38"/>
<evidence type="ECO:0000256" key="6">
    <source>
        <dbReference type="ARBA" id="ARBA00067004"/>
    </source>
</evidence>
<dbReference type="FunFam" id="3.90.700.10:FF:000007">
    <property type="entry name" value="NADH-dependent fumarate reductase"/>
    <property type="match status" value="1"/>
</dbReference>
<evidence type="ECO:0000256" key="4">
    <source>
        <dbReference type="ARBA" id="ARBA00023002"/>
    </source>
</evidence>
<dbReference type="PANTHER" id="PTHR43400:SF7">
    <property type="entry name" value="FAD-DEPENDENT OXIDOREDUCTASE 2 FAD BINDING DOMAIN-CONTAINING PROTEIN"/>
    <property type="match status" value="1"/>
</dbReference>
<evidence type="ECO:0000256" key="3">
    <source>
        <dbReference type="ARBA" id="ARBA00022827"/>
    </source>
</evidence>
<evidence type="ECO:0000256" key="5">
    <source>
        <dbReference type="ARBA" id="ARBA00050832"/>
    </source>
</evidence>
<feature type="compositionally biased region" description="Polar residues" evidence="8">
    <location>
        <begin position="42"/>
        <end position="52"/>
    </location>
</feature>
<sequence length="791" mass="86019">MPWGWVGFRCIGCGNRLGLEEKRREANSNETQMKPQEFSGADNEQPSPSRQSIIGVKRKFSSIDYASSNSPVKVLPSFTSTFLPDLSNAQVLKPKPTNVDRLPLSNEEFITPTQPKKQQSRPNSPANGVSKLILPRSRIASIRRESDCNSEKGFGEAEAAHEKMVKSAQQVAMGFEDFCLDDKAFEERKRAKSLSEPICIFTNAFLPQCSSPSPSRGSMDGQKQCYSPSAQQVVRSNLAYSPSPSPTPSGTQSMHRMSKIEMEVQPQPLDPSFSAEKAPKKNEPIIVVGGGLAGMSATLEALNNGAKVILIDKEPTLGGNSAKASSGINGCGTKVQEKLGIDDTTEKFYSDTMAAGDRENDPGLVDLLVHESASAIDFLTENGVDLADINLCGGHSVPRTHWLLSPKEGKPLPVGVAIIRTLNAKLEEWKARDPERLKIILGTAILGLVTWNEYVTGVRIRGGDNKIMEINGKAVILTTGGFSSDRDNETSLLVEFAPSVLPLPTTNGPFATGDGVKMARAMGAGLVGMGKVQIHPTAFVDPKNPTAHTKFLAAEALRGKGAILVNEKGQRFGNELGRRDYLTEKMNKNCARQKSVADLPVAWMLMNDQMADSFGRPAFNFYAKIKGFFTHFANVDELAAEIGCSVEMLRKTLAEYNEYAEMSTKSDKFVDPFGRKNFPFKFNLNDKIYAARVTPAIHYTMGGLQIDKKAVVFNEFMGRPFQGLLAAGEVTGGVHGNNRLAGNSLLECVIFGRISGRSAAEIDYQGAVGIQSAGENNYIKRNSEEDERGEL</sequence>
<keyword evidence="2" id="KW-0285">Flavoprotein</keyword>
<evidence type="ECO:0000256" key="2">
    <source>
        <dbReference type="ARBA" id="ARBA00022630"/>
    </source>
</evidence>
<evidence type="ECO:0000259" key="9">
    <source>
        <dbReference type="Pfam" id="PF00890"/>
    </source>
</evidence>
<feature type="compositionally biased region" description="Polar residues" evidence="8">
    <location>
        <begin position="111"/>
        <end position="127"/>
    </location>
</feature>
<evidence type="ECO:0000256" key="7">
    <source>
        <dbReference type="ARBA" id="ARBA00077246"/>
    </source>
</evidence>
<dbReference type="EC" id="1.3.1.6" evidence="6"/>
<feature type="region of interest" description="Disordered" evidence="8">
    <location>
        <begin position="110"/>
        <end position="131"/>
    </location>
</feature>
<dbReference type="InterPro" id="IPR036188">
    <property type="entry name" value="FAD/NAD-bd_sf"/>
</dbReference>
<dbReference type="GO" id="GO:0016156">
    <property type="term" value="F:fumarate reductase (NADH) activity"/>
    <property type="evidence" value="ECO:0007669"/>
    <property type="project" value="UniProtKB-EC"/>
</dbReference>
<keyword evidence="4" id="KW-0560">Oxidoreductase</keyword>
<dbReference type="Proteomes" id="UP001620626">
    <property type="component" value="Unassembled WGS sequence"/>
</dbReference>
<comment type="catalytic activity">
    <reaction evidence="5">
        <text>succinate + NAD(+) = fumarate + NADH + H(+)</text>
        <dbReference type="Rhea" id="RHEA:18281"/>
        <dbReference type="ChEBI" id="CHEBI:15378"/>
        <dbReference type="ChEBI" id="CHEBI:29806"/>
        <dbReference type="ChEBI" id="CHEBI:30031"/>
        <dbReference type="ChEBI" id="CHEBI:57540"/>
        <dbReference type="ChEBI" id="CHEBI:57945"/>
        <dbReference type="EC" id="1.3.1.6"/>
    </reaction>
</comment>
<dbReference type="SUPFAM" id="SSF56425">
    <property type="entry name" value="Succinate dehydrogenase/fumarate reductase flavoprotein, catalytic domain"/>
    <property type="match status" value="1"/>
</dbReference>
<keyword evidence="11" id="KW-1185">Reference proteome</keyword>
<evidence type="ECO:0000256" key="8">
    <source>
        <dbReference type="SAM" id="MobiDB-lite"/>
    </source>
</evidence>
<evidence type="ECO:0000313" key="11">
    <source>
        <dbReference type="Proteomes" id="UP001620626"/>
    </source>
</evidence>
<name>A0ABD2MB38_9BILA</name>
<dbReference type="NCBIfam" id="TIGR01813">
    <property type="entry name" value="flavo_cyto_c"/>
    <property type="match status" value="1"/>
</dbReference>
<dbReference type="SUPFAM" id="SSF51905">
    <property type="entry name" value="FAD/NAD(P)-binding domain"/>
    <property type="match status" value="1"/>
</dbReference>
<dbReference type="Gene3D" id="3.50.50.60">
    <property type="entry name" value="FAD/NAD(P)-binding domain"/>
    <property type="match status" value="1"/>
</dbReference>
<protein>
    <recommendedName>
        <fullName evidence="6">fumarate reductase (NADH)</fullName>
        <ecNumber evidence="6">1.3.1.6</ecNumber>
    </recommendedName>
    <alternativeName>
        <fullName evidence="7">NADH-dependent fumarate reductase</fullName>
    </alternativeName>
</protein>
<accession>A0ABD2MB38</accession>
<keyword evidence="3" id="KW-0274">FAD</keyword>
<comment type="caution">
    <text evidence="10">The sequence shown here is derived from an EMBL/GenBank/DDBJ whole genome shotgun (WGS) entry which is preliminary data.</text>
</comment>
<organism evidence="10 11">
    <name type="scientific">Heterodera trifolii</name>
    <dbReference type="NCBI Taxonomy" id="157864"/>
    <lineage>
        <taxon>Eukaryota</taxon>
        <taxon>Metazoa</taxon>
        <taxon>Ecdysozoa</taxon>
        <taxon>Nematoda</taxon>
        <taxon>Chromadorea</taxon>
        <taxon>Rhabditida</taxon>
        <taxon>Tylenchina</taxon>
        <taxon>Tylenchomorpha</taxon>
        <taxon>Tylenchoidea</taxon>
        <taxon>Heteroderidae</taxon>
        <taxon>Heteroderinae</taxon>
        <taxon>Heterodera</taxon>
    </lineage>
</organism>
<dbReference type="EMBL" id="JBICBT010000064">
    <property type="protein sequence ID" value="KAL3124698.1"/>
    <property type="molecule type" value="Genomic_DNA"/>
</dbReference>
<dbReference type="Gene3D" id="3.90.700.10">
    <property type="entry name" value="Succinate dehydrogenase/fumarate reductase flavoprotein, catalytic domain"/>
    <property type="match status" value="1"/>
</dbReference>
<reference evidence="10 11" key="1">
    <citation type="submission" date="2024-10" db="EMBL/GenBank/DDBJ databases">
        <authorList>
            <person name="Kim D."/>
        </authorList>
    </citation>
    <scope>NUCLEOTIDE SEQUENCE [LARGE SCALE GENOMIC DNA]</scope>
    <source>
        <strain evidence="10">BH-2024</strain>
    </source>
</reference>
<dbReference type="InterPro" id="IPR003953">
    <property type="entry name" value="FAD-dep_OxRdtase_2_FAD-bd"/>
</dbReference>
<evidence type="ECO:0000256" key="1">
    <source>
        <dbReference type="ARBA" id="ARBA00001974"/>
    </source>
</evidence>
<feature type="region of interest" description="Disordered" evidence="8">
    <location>
        <begin position="23"/>
        <end position="53"/>
    </location>
</feature>
<feature type="domain" description="FAD-dependent oxidoreductase 2 FAD-binding" evidence="9">
    <location>
        <begin position="285"/>
        <end position="745"/>
    </location>
</feature>
<dbReference type="Pfam" id="PF00890">
    <property type="entry name" value="FAD_binding_2"/>
    <property type="match status" value="1"/>
</dbReference>